<evidence type="ECO:0000313" key="1">
    <source>
        <dbReference type="EMBL" id="OLP87094.1"/>
    </source>
</evidence>
<keyword evidence="2" id="KW-1185">Reference proteome</keyword>
<evidence type="ECO:0000313" key="2">
    <source>
        <dbReference type="Proteomes" id="UP000186817"/>
    </source>
</evidence>
<sequence>MQSVLAAAHVATKHSVLGNLMRLGLMLKESALPAPQLCIRRNSACAPKAVERQLGFHHDAGHLHYPSSLRWLSCQVVQAPSLADCKVPEAREVRLCVALCRHSGYSNHSTSGSKASVQCSAGERTQAAMYGRHVFWMHSSGRDWISRVNFRLQAPSRSQPVTHNLQEKADLGFVGKALNPLSVPLSFGIFGSFGGKASREGIESARICDHCIRGEDGEVSEKAWAALVTSTSEERTQRGAAYVPGYPAKLASHLADSTHVMAGFATREVSAPGRVQRLRLKLGFVAFCALIGVEALLLLKKQQRKFAPEIRQISSTARKLLIKRLRQLRQLGADRKVFDWSEGQRLLAISVWKEDSLEPSMQSVLAAAHVATKHSVLGNLMRLGLMLKESALPAPQLCIRRNSACAPKAVERQLGFHHDAGHLHYPSSLRWLSCQVVQAPSLADCKVPEAREVRLCVALCRHSGYSNHSTSGSNASVQCSAGERSQAAMYGRHVFWMHSSGRDWISRVNFRLQAPSRSQPVTHNLQEKADLGFVGKALNPLSVPLSFGIFGSFGSFRLAFPNILDSSGQNLSSHGCL</sequence>
<protein>
    <submittedName>
        <fullName evidence="1">Uncharacterized protein</fullName>
    </submittedName>
</protein>
<dbReference type="Proteomes" id="UP000186817">
    <property type="component" value="Unassembled WGS sequence"/>
</dbReference>
<dbReference type="AlphaFoldDB" id="A0A1Q9CVZ1"/>
<organism evidence="1 2">
    <name type="scientific">Symbiodinium microadriaticum</name>
    <name type="common">Dinoflagellate</name>
    <name type="synonym">Zooxanthella microadriatica</name>
    <dbReference type="NCBI Taxonomy" id="2951"/>
    <lineage>
        <taxon>Eukaryota</taxon>
        <taxon>Sar</taxon>
        <taxon>Alveolata</taxon>
        <taxon>Dinophyceae</taxon>
        <taxon>Suessiales</taxon>
        <taxon>Symbiodiniaceae</taxon>
        <taxon>Symbiodinium</taxon>
    </lineage>
</organism>
<accession>A0A1Q9CVZ1</accession>
<name>A0A1Q9CVZ1_SYMMI</name>
<reference evidence="1 2" key="1">
    <citation type="submission" date="2016-02" db="EMBL/GenBank/DDBJ databases">
        <title>Genome analysis of coral dinoflagellate symbionts highlights evolutionary adaptations to a symbiotic lifestyle.</title>
        <authorList>
            <person name="Aranda M."/>
            <person name="Li Y."/>
            <person name="Liew Y.J."/>
            <person name="Baumgarten S."/>
            <person name="Simakov O."/>
            <person name="Wilson M."/>
            <person name="Piel J."/>
            <person name="Ashoor H."/>
            <person name="Bougouffa S."/>
            <person name="Bajic V.B."/>
            <person name="Ryu T."/>
            <person name="Ravasi T."/>
            <person name="Bayer T."/>
            <person name="Micklem G."/>
            <person name="Kim H."/>
            <person name="Bhak J."/>
            <person name="Lajeunesse T.C."/>
            <person name="Voolstra C.R."/>
        </authorList>
    </citation>
    <scope>NUCLEOTIDE SEQUENCE [LARGE SCALE GENOMIC DNA]</scope>
    <source>
        <strain evidence="1 2">CCMP2467</strain>
    </source>
</reference>
<proteinExistence type="predicted"/>
<dbReference type="EMBL" id="LSRX01000881">
    <property type="protein sequence ID" value="OLP87094.1"/>
    <property type="molecule type" value="Genomic_DNA"/>
</dbReference>
<comment type="caution">
    <text evidence="1">The sequence shown here is derived from an EMBL/GenBank/DDBJ whole genome shotgun (WGS) entry which is preliminary data.</text>
</comment>
<gene>
    <name evidence="1" type="ORF">AK812_SmicGene31733</name>
</gene>